<organism evidence="3 4">
    <name type="scientific">Stanieria cyanosphaera (strain ATCC 29371 / PCC 7437)</name>
    <dbReference type="NCBI Taxonomy" id="111780"/>
    <lineage>
        <taxon>Bacteria</taxon>
        <taxon>Bacillati</taxon>
        <taxon>Cyanobacteriota</taxon>
        <taxon>Cyanophyceae</taxon>
        <taxon>Pleurocapsales</taxon>
        <taxon>Dermocarpellaceae</taxon>
        <taxon>Stanieria</taxon>
    </lineage>
</organism>
<proteinExistence type="predicted"/>
<feature type="domain" description="Response regulatory" evidence="2">
    <location>
        <begin position="7"/>
        <end position="129"/>
    </location>
</feature>
<dbReference type="InterPro" id="IPR051015">
    <property type="entry name" value="EvgA-like"/>
</dbReference>
<dbReference type="PANTHER" id="PTHR45566:SF1">
    <property type="entry name" value="HTH-TYPE TRANSCRIPTIONAL REGULATOR YHJB-RELATED"/>
    <property type="match status" value="1"/>
</dbReference>
<dbReference type="OrthoDB" id="458149at2"/>
<dbReference type="RefSeq" id="WP_015191724.1">
    <property type="nucleotide sequence ID" value="NC_019748.1"/>
</dbReference>
<evidence type="ECO:0000313" key="3">
    <source>
        <dbReference type="EMBL" id="AFZ34051.1"/>
    </source>
</evidence>
<dbReference type="PIRSF" id="PIRSF026434">
    <property type="entry name" value="RR_ycf55_prd"/>
    <property type="match status" value="1"/>
</dbReference>
<dbReference type="InterPro" id="IPR011006">
    <property type="entry name" value="CheY-like_superfamily"/>
</dbReference>
<dbReference type="PROSITE" id="PS50110">
    <property type="entry name" value="RESPONSE_REGULATORY"/>
    <property type="match status" value="1"/>
</dbReference>
<dbReference type="Pfam" id="PF00072">
    <property type="entry name" value="Response_reg"/>
    <property type="match status" value="1"/>
</dbReference>
<dbReference type="Proteomes" id="UP000010473">
    <property type="component" value="Chromosome"/>
</dbReference>
<dbReference type="SMART" id="SM00448">
    <property type="entry name" value="REC"/>
    <property type="match status" value="1"/>
</dbReference>
<evidence type="ECO:0000313" key="4">
    <source>
        <dbReference type="Proteomes" id="UP000010473"/>
    </source>
</evidence>
<dbReference type="Gene3D" id="3.40.50.2300">
    <property type="match status" value="1"/>
</dbReference>
<keyword evidence="4" id="KW-1185">Reference proteome</keyword>
<dbReference type="InterPro" id="IPR058245">
    <property type="entry name" value="NreC/VraR/RcsB-like_REC"/>
</dbReference>
<dbReference type="eggNOG" id="COG2197">
    <property type="taxonomic scope" value="Bacteria"/>
</dbReference>
<dbReference type="AlphaFoldDB" id="K9XPR8"/>
<dbReference type="PANTHER" id="PTHR45566">
    <property type="entry name" value="HTH-TYPE TRANSCRIPTIONAL REGULATOR YHJB-RELATED"/>
    <property type="match status" value="1"/>
</dbReference>
<gene>
    <name evidence="3" type="ordered locus">Sta7437_0442</name>
</gene>
<accession>K9XPR8</accession>
<dbReference type="InterPro" id="IPR022552">
    <property type="entry name" value="UPF_Ycf55"/>
</dbReference>
<protein>
    <submittedName>
        <fullName evidence="3">Response regulator receiver protein</fullName>
    </submittedName>
</protein>
<dbReference type="CDD" id="cd17535">
    <property type="entry name" value="REC_NarL-like"/>
    <property type="match status" value="1"/>
</dbReference>
<dbReference type="GO" id="GO:0000160">
    <property type="term" value="P:phosphorelay signal transduction system"/>
    <property type="evidence" value="ECO:0007669"/>
    <property type="project" value="InterPro"/>
</dbReference>
<evidence type="ECO:0000256" key="1">
    <source>
        <dbReference type="PROSITE-ProRule" id="PRU00169"/>
    </source>
</evidence>
<dbReference type="InterPro" id="IPR016837">
    <property type="entry name" value="Uncharacterised_Ycf55_cyanobac"/>
</dbReference>
<reference evidence="4" key="1">
    <citation type="journal article" date="2013" name="Proc. Natl. Acad. Sci. U.S.A.">
        <title>Improving the coverage of the cyanobacterial phylum using diversity-driven genome sequencing.</title>
        <authorList>
            <person name="Shih P.M."/>
            <person name="Wu D."/>
            <person name="Latifi A."/>
            <person name="Axen S.D."/>
            <person name="Fewer D.P."/>
            <person name="Talla E."/>
            <person name="Calteau A."/>
            <person name="Cai F."/>
            <person name="Tandeau de Marsac N."/>
            <person name="Rippka R."/>
            <person name="Herdman M."/>
            <person name="Sivonen K."/>
            <person name="Coursin T."/>
            <person name="Laurent T."/>
            <person name="Goodwin L."/>
            <person name="Nolan M."/>
            <person name="Davenport K.W."/>
            <person name="Han C.S."/>
            <person name="Rubin E.M."/>
            <person name="Eisen J.A."/>
            <person name="Woyke T."/>
            <person name="Gugger M."/>
            <person name="Kerfeld C.A."/>
        </authorList>
    </citation>
    <scope>NUCLEOTIDE SEQUENCE [LARGE SCALE GENOMIC DNA]</scope>
    <source>
        <strain evidence="4">ATCC 29371 / PCC 7437</strain>
    </source>
</reference>
<sequence>MTPNQTKLLIVDHDPIFRLGFCTALASVPGFRVIAQADTIANTLQLLAQGLIPDILILEIAVGSFAGKSLSSLQLCQQLTQQYPNLAIFILTSVTEPESLLTAKALGIKGYCLKGTNLETIVFALRRLASGGVYWQQESLPTPNLWQNFLSRLGNSGKQQIQDNINQINNQLTTNNLSTLDQLFWSGRKRELLVARWLVNRLTSTKYNYSSERISIPKALPKTQDNLVLPPPKLSLAKIDQDSVTAQILRNIFAQIQLGTVNSTGIVLEIDILRTAKKQEILYIVLNQIIKYLELSSQENLQEEIDQTLWLIWQEATIDFWKKNIDNSVLITNQQLSEVLTQEFILVQENVFRENYFIRELFEYLLWEKPLVIDNVSYRPDAPEAMIRAEYLLENLLIQVANSVMQFILNNFYDLEILKYNLYHRNYRSSRAIARFRNELSWRYRLEKYWNNPQNIFESRYRLLTLQQHTIQTRFIYAPRIAELERLEGLPWLTTIILETRDAIAPRLRSIIAAVGSGLVYVLTQVIGRGIGLIGKGILQGIGSTVQPPYYDQKDDFFSSESNSERNN</sequence>
<dbReference type="InterPro" id="IPR001789">
    <property type="entry name" value="Sig_transdc_resp-reg_receiver"/>
</dbReference>
<comment type="caution">
    <text evidence="1">Lacks conserved residue(s) required for the propagation of feature annotation.</text>
</comment>
<evidence type="ECO:0000259" key="2">
    <source>
        <dbReference type="PROSITE" id="PS50110"/>
    </source>
</evidence>
<dbReference type="HOGENOM" id="CLU_035485_0_0_3"/>
<name>K9XPR8_STAC7</name>
<dbReference type="EMBL" id="CP003653">
    <property type="protein sequence ID" value="AFZ34051.1"/>
    <property type="molecule type" value="Genomic_DNA"/>
</dbReference>
<dbReference type="KEGG" id="scs:Sta7437_0442"/>
<dbReference type="SUPFAM" id="SSF52172">
    <property type="entry name" value="CheY-like"/>
    <property type="match status" value="1"/>
</dbReference>
<dbReference type="STRING" id="111780.Sta7437_0442"/>
<dbReference type="Pfam" id="PF12452">
    <property type="entry name" value="DUF3685"/>
    <property type="match status" value="1"/>
</dbReference>